<dbReference type="GO" id="GO:0032259">
    <property type="term" value="P:methylation"/>
    <property type="evidence" value="ECO:0007669"/>
    <property type="project" value="UniProtKB-KW"/>
</dbReference>
<sequence length="315" mass="35410">MSETPSQSDSILTEKTFSSYNSEQGRNYARIRRDYHPSLYQAIMDYHGSTGGRYDIYVDVGCGPGFATFNLASHFAHAFGLDPSEGMISTARSFGGTTSTSETIRFEISTAEQLGQNLSPPIKDSSVDLITAANAAHWFNMPRFWISAARALKPSGTVALWTSGEIIVHPSTPNSTAIQKAVYQCQDRFLLPFYETGNLLTRNRYSELPLPWTLAEPVQEFDEKSFIRKDWDFDEKFFVGETEVDLDTWEHMMATSSPYTRWCQANSQLVGTKQDVLKMLRKEIEQLLHEAGVELGEEKVKGTVRGSLLMVKKKA</sequence>
<keyword evidence="2" id="KW-0808">Transferase</keyword>
<dbReference type="Gene3D" id="3.40.50.150">
    <property type="entry name" value="Vaccinia Virus protein VP39"/>
    <property type="match status" value="1"/>
</dbReference>
<dbReference type="PANTHER" id="PTHR44942:SF10">
    <property type="entry name" value="METHYLTRANSFERASE TYPE 11 DOMAIN-CONTAINING PROTEIN"/>
    <property type="match status" value="1"/>
</dbReference>
<gene>
    <name evidence="2" type="ORF">CC78DRAFT_536474</name>
</gene>
<dbReference type="Proteomes" id="UP000800093">
    <property type="component" value="Unassembled WGS sequence"/>
</dbReference>
<reference evidence="3" key="1">
    <citation type="journal article" date="2020" name="Stud. Mycol.">
        <title>101 Dothideomycetes genomes: A test case for predicting lifestyles and emergence of pathogens.</title>
        <authorList>
            <person name="Haridas S."/>
            <person name="Albert R."/>
            <person name="Binder M."/>
            <person name="Bloem J."/>
            <person name="LaButti K."/>
            <person name="Salamov A."/>
            <person name="Andreopoulos B."/>
            <person name="Baker S."/>
            <person name="Barry K."/>
            <person name="Bills G."/>
            <person name="Bluhm B."/>
            <person name="Cannon C."/>
            <person name="Castanera R."/>
            <person name="Culley D."/>
            <person name="Daum C."/>
            <person name="Ezra D."/>
            <person name="Gonzalez J."/>
            <person name="Henrissat B."/>
            <person name="Kuo A."/>
            <person name="Liang C."/>
            <person name="Lipzen A."/>
            <person name="Lutzoni F."/>
            <person name="Magnuson J."/>
            <person name="Mondo S."/>
            <person name="Nolan M."/>
            <person name="Ohm R."/>
            <person name="Pangilinan J."/>
            <person name="Park H.-J."/>
            <person name="Ramirez L."/>
            <person name="Alfaro M."/>
            <person name="Sun H."/>
            <person name="Tritt A."/>
            <person name="Yoshinaga Y."/>
            <person name="Zwiers L.-H."/>
            <person name="Turgeon B."/>
            <person name="Goodwin S."/>
            <person name="Spatafora J."/>
            <person name="Crous P."/>
            <person name="Grigoriev I."/>
        </authorList>
    </citation>
    <scope>NUCLEOTIDE SEQUENCE [LARGE SCALE GENOMIC DNA]</scope>
    <source>
        <strain evidence="3">CBS 304.66</strain>
    </source>
</reference>
<dbReference type="PANTHER" id="PTHR44942">
    <property type="entry name" value="METHYLTRANSF_11 DOMAIN-CONTAINING PROTEIN"/>
    <property type="match status" value="1"/>
</dbReference>
<name>A0A9P4MWK4_9PLEO</name>
<feature type="domain" description="Methyltransferase type 11" evidence="1">
    <location>
        <begin position="58"/>
        <end position="159"/>
    </location>
</feature>
<comment type="caution">
    <text evidence="2">The sequence shown here is derived from an EMBL/GenBank/DDBJ whole genome shotgun (WGS) entry which is preliminary data.</text>
</comment>
<dbReference type="OrthoDB" id="10027013at2759"/>
<accession>A0A9P4MWK4</accession>
<protein>
    <submittedName>
        <fullName evidence="2">S-adenosyl-L-methionine-dependent methyltransferase</fullName>
    </submittedName>
</protein>
<keyword evidence="2" id="KW-0489">Methyltransferase</keyword>
<evidence type="ECO:0000313" key="3">
    <source>
        <dbReference type="Proteomes" id="UP000800093"/>
    </source>
</evidence>
<organism evidence="2 3">
    <name type="scientific">Lojkania enalia</name>
    <dbReference type="NCBI Taxonomy" id="147567"/>
    <lineage>
        <taxon>Eukaryota</taxon>
        <taxon>Fungi</taxon>
        <taxon>Dikarya</taxon>
        <taxon>Ascomycota</taxon>
        <taxon>Pezizomycotina</taxon>
        <taxon>Dothideomycetes</taxon>
        <taxon>Pleosporomycetidae</taxon>
        <taxon>Pleosporales</taxon>
        <taxon>Pleosporales incertae sedis</taxon>
        <taxon>Lojkania</taxon>
    </lineage>
</organism>
<dbReference type="InterPro" id="IPR051052">
    <property type="entry name" value="Diverse_substrate_MTase"/>
</dbReference>
<dbReference type="AlphaFoldDB" id="A0A9P4MWK4"/>
<dbReference type="SUPFAM" id="SSF53335">
    <property type="entry name" value="S-adenosyl-L-methionine-dependent methyltransferases"/>
    <property type="match status" value="1"/>
</dbReference>
<dbReference type="InterPro" id="IPR029063">
    <property type="entry name" value="SAM-dependent_MTases_sf"/>
</dbReference>
<dbReference type="InterPro" id="IPR013216">
    <property type="entry name" value="Methyltransf_11"/>
</dbReference>
<proteinExistence type="predicted"/>
<keyword evidence="3" id="KW-1185">Reference proteome</keyword>
<evidence type="ECO:0000259" key="1">
    <source>
        <dbReference type="Pfam" id="PF08241"/>
    </source>
</evidence>
<dbReference type="GO" id="GO:0008757">
    <property type="term" value="F:S-adenosylmethionine-dependent methyltransferase activity"/>
    <property type="evidence" value="ECO:0007669"/>
    <property type="project" value="InterPro"/>
</dbReference>
<dbReference type="EMBL" id="ML986684">
    <property type="protein sequence ID" value="KAF2260280.1"/>
    <property type="molecule type" value="Genomic_DNA"/>
</dbReference>
<dbReference type="CDD" id="cd02440">
    <property type="entry name" value="AdoMet_MTases"/>
    <property type="match status" value="1"/>
</dbReference>
<dbReference type="Pfam" id="PF08241">
    <property type="entry name" value="Methyltransf_11"/>
    <property type="match status" value="1"/>
</dbReference>
<evidence type="ECO:0000313" key="2">
    <source>
        <dbReference type="EMBL" id="KAF2260280.1"/>
    </source>
</evidence>